<dbReference type="Proteomes" id="UP001589707">
    <property type="component" value="Unassembled WGS sequence"/>
</dbReference>
<name>A0ABV5X5I0_9MICO</name>
<dbReference type="EMBL" id="JBHMAU010000075">
    <property type="protein sequence ID" value="MFB9777301.1"/>
    <property type="molecule type" value="Genomic_DNA"/>
</dbReference>
<evidence type="ECO:0008006" key="3">
    <source>
        <dbReference type="Google" id="ProtNLM"/>
    </source>
</evidence>
<proteinExistence type="predicted"/>
<evidence type="ECO:0000313" key="2">
    <source>
        <dbReference type="Proteomes" id="UP001589707"/>
    </source>
</evidence>
<protein>
    <recommendedName>
        <fullName evidence="3">DNA primase/nucleoside triphosphatase C-terminal domain-containing protein</fullName>
    </recommendedName>
</protein>
<accession>A0ABV5X5I0</accession>
<reference evidence="1 2" key="1">
    <citation type="submission" date="2024-09" db="EMBL/GenBank/DDBJ databases">
        <authorList>
            <person name="Sun Q."/>
            <person name="Mori K."/>
        </authorList>
    </citation>
    <scope>NUCLEOTIDE SEQUENCE [LARGE SCALE GENOMIC DNA]</scope>
    <source>
        <strain evidence="1 2">JCM 11683</strain>
    </source>
</reference>
<dbReference type="RefSeq" id="WP_376841222.1">
    <property type="nucleotide sequence ID" value="NZ_JBHMAU010000075.1"/>
</dbReference>
<comment type="caution">
    <text evidence="1">The sequence shown here is derived from an EMBL/GenBank/DDBJ whole genome shotgun (WGS) entry which is preliminary data.</text>
</comment>
<keyword evidence="2" id="KW-1185">Reference proteome</keyword>
<sequence>MSISTVHCPRCGHHIADLQPNTRSNDASKARADARTELRDFLAARTVHRPNSRETSSDLYLAYVDWCDEQGIRRGSRQMFGRALNDMPEITKARSNGIRYCLGVKLM</sequence>
<gene>
    <name evidence="1" type="ORF">ACFFN1_12975</name>
</gene>
<evidence type="ECO:0000313" key="1">
    <source>
        <dbReference type="EMBL" id="MFB9777301.1"/>
    </source>
</evidence>
<organism evidence="1 2">
    <name type="scientific">Brevibacterium otitidis</name>
    <dbReference type="NCBI Taxonomy" id="53364"/>
    <lineage>
        <taxon>Bacteria</taxon>
        <taxon>Bacillati</taxon>
        <taxon>Actinomycetota</taxon>
        <taxon>Actinomycetes</taxon>
        <taxon>Micrococcales</taxon>
        <taxon>Brevibacteriaceae</taxon>
        <taxon>Brevibacterium</taxon>
    </lineage>
</organism>